<keyword evidence="3" id="KW-1185">Reference proteome</keyword>
<dbReference type="Proteomes" id="UP000194236">
    <property type="component" value="Unassembled WGS sequence"/>
</dbReference>
<name>A0A1Y3BVE8_EURMA</name>
<evidence type="ECO:0000313" key="2">
    <source>
        <dbReference type="EMBL" id="OTF83145.1"/>
    </source>
</evidence>
<organism evidence="2 3">
    <name type="scientific">Euroglyphus maynei</name>
    <name type="common">Mayne's house dust mite</name>
    <dbReference type="NCBI Taxonomy" id="6958"/>
    <lineage>
        <taxon>Eukaryota</taxon>
        <taxon>Metazoa</taxon>
        <taxon>Ecdysozoa</taxon>
        <taxon>Arthropoda</taxon>
        <taxon>Chelicerata</taxon>
        <taxon>Arachnida</taxon>
        <taxon>Acari</taxon>
        <taxon>Acariformes</taxon>
        <taxon>Sarcoptiformes</taxon>
        <taxon>Astigmata</taxon>
        <taxon>Psoroptidia</taxon>
        <taxon>Analgoidea</taxon>
        <taxon>Pyroglyphidae</taxon>
        <taxon>Pyroglyphinae</taxon>
        <taxon>Euroglyphus</taxon>
    </lineage>
</organism>
<dbReference type="GO" id="GO:0005737">
    <property type="term" value="C:cytoplasm"/>
    <property type="evidence" value="ECO:0007669"/>
    <property type="project" value="TreeGrafter"/>
</dbReference>
<dbReference type="PANTHER" id="PTHR18460">
    <property type="entry name" value="TEL2 INTERACTING PROTEIN 1 TTI1 FAMILY MEMBER"/>
    <property type="match status" value="1"/>
</dbReference>
<comment type="caution">
    <text evidence="2">The sequence shown here is derived from an EMBL/GenBank/DDBJ whole genome shotgun (WGS) entry which is preliminary data.</text>
</comment>
<proteinExistence type="predicted"/>
<accession>A0A1Y3BVE8</accession>
<dbReference type="OrthoDB" id="49511at2759"/>
<dbReference type="InterPro" id="IPR057567">
    <property type="entry name" value="TPR_TTI1_C"/>
</dbReference>
<sequence>MEYLHRLIDQILNLLKYYSIRLIDIDSEELNKLIEILYAYVQLITLLYDDEAHNESTSIMMIKNDVDQSDQMNDLIKDVEDFAHTLSTMKKDLNTTRPMGLDNCQNSNSTIDDQMNDNQKILQSPIIKSRVGNIFHLCPMLLNDPNIAIRLNLLKLSHSSMRLLRSYEDILLPYVHRFWDSLVLLLSLQLEHPVVVKNAFDCLMLANELCGDFLLRRTSKEIIPSLITFLQIRFDKRIDYYRKHGHTETLKTVDYYVELELLRSLGQLAVNVKLRSEDIWKMLPIFIFYTCSKGIMIDLQRNSLDSLIIISDQTDYYSVRYFVHIFLETFYENEESILPVNKLSDQSKFQCICRRRNVKKIMEKYSNLLLPFDHPNNLLYELIKHLNHYC</sequence>
<evidence type="ECO:0000313" key="3">
    <source>
        <dbReference type="Proteomes" id="UP000194236"/>
    </source>
</evidence>
<protein>
    <recommendedName>
        <fullName evidence="1">TTI1 C-terminal TPR domain-containing protein</fullName>
    </recommendedName>
</protein>
<dbReference type="EMBL" id="MUJZ01004918">
    <property type="protein sequence ID" value="OTF83145.1"/>
    <property type="molecule type" value="Genomic_DNA"/>
</dbReference>
<gene>
    <name evidence="2" type="ORF">BLA29_003811</name>
</gene>
<evidence type="ECO:0000259" key="1">
    <source>
        <dbReference type="Pfam" id="PF24181"/>
    </source>
</evidence>
<dbReference type="PANTHER" id="PTHR18460:SF3">
    <property type="entry name" value="TELO2-INTERACTING PROTEIN 1 HOMOLOG"/>
    <property type="match status" value="1"/>
</dbReference>
<dbReference type="AlphaFoldDB" id="A0A1Y3BVE8"/>
<dbReference type="InterPro" id="IPR052587">
    <property type="entry name" value="TELO2-interacting_protein_1"/>
</dbReference>
<feature type="domain" description="TTI1 C-terminal TPR" evidence="1">
    <location>
        <begin position="47"/>
        <end position="301"/>
    </location>
</feature>
<reference evidence="2 3" key="1">
    <citation type="submission" date="2017-03" db="EMBL/GenBank/DDBJ databases">
        <title>Genome Survey of Euroglyphus maynei.</title>
        <authorList>
            <person name="Arlian L.G."/>
            <person name="Morgan M.S."/>
            <person name="Rider S.D."/>
        </authorList>
    </citation>
    <scope>NUCLEOTIDE SEQUENCE [LARGE SCALE GENOMIC DNA]</scope>
    <source>
        <strain evidence="2">Arlian Lab</strain>
        <tissue evidence="2">Whole body</tissue>
    </source>
</reference>
<dbReference type="Pfam" id="PF24181">
    <property type="entry name" value="TPR_TTI1_C"/>
    <property type="match status" value="1"/>
</dbReference>